<feature type="transmembrane region" description="Helical" evidence="9">
    <location>
        <begin position="176"/>
        <end position="195"/>
    </location>
</feature>
<keyword evidence="4 8" id="KW-0863">Zinc-finger</keyword>
<dbReference type="PANTHER" id="PTHR46675">
    <property type="entry name" value="E3 UBIQUITIN-PROTEIN LIGASE RNF182"/>
    <property type="match status" value="1"/>
</dbReference>
<organism evidence="11 12">
    <name type="scientific">Perca flavescens</name>
    <name type="common">American yellow perch</name>
    <name type="synonym">Morone flavescens</name>
    <dbReference type="NCBI Taxonomy" id="8167"/>
    <lineage>
        <taxon>Eukaryota</taxon>
        <taxon>Metazoa</taxon>
        <taxon>Chordata</taxon>
        <taxon>Craniata</taxon>
        <taxon>Vertebrata</taxon>
        <taxon>Euteleostomi</taxon>
        <taxon>Actinopterygii</taxon>
        <taxon>Neopterygii</taxon>
        <taxon>Teleostei</taxon>
        <taxon>Neoteleostei</taxon>
        <taxon>Acanthomorphata</taxon>
        <taxon>Eupercaria</taxon>
        <taxon>Perciformes</taxon>
        <taxon>Percoidei</taxon>
        <taxon>Percidae</taxon>
        <taxon>Percinae</taxon>
        <taxon>Perca</taxon>
    </lineage>
</organism>
<evidence type="ECO:0000256" key="6">
    <source>
        <dbReference type="ARBA" id="ARBA00030086"/>
    </source>
</evidence>
<dbReference type="SMART" id="SM00184">
    <property type="entry name" value="RING"/>
    <property type="match status" value="1"/>
</dbReference>
<proteinExistence type="predicted"/>
<evidence type="ECO:0000256" key="4">
    <source>
        <dbReference type="ARBA" id="ARBA00022771"/>
    </source>
</evidence>
<reference evidence="11 12" key="1">
    <citation type="submission" date="2019-01" db="EMBL/GenBank/DDBJ databases">
        <title>A chromosome-scale genome assembly of the yellow perch, Perca flavescens.</title>
        <authorList>
            <person name="Feron R."/>
            <person name="Morvezen R."/>
            <person name="Bestin A."/>
            <person name="Haffray P."/>
            <person name="Klopp C."/>
            <person name="Zahm M."/>
            <person name="Cabau C."/>
            <person name="Roques C."/>
            <person name="Donnadieu C."/>
            <person name="Bouchez O."/>
            <person name="Christie M."/>
            <person name="Larson W."/>
            <person name="Guiguen Y."/>
        </authorList>
    </citation>
    <scope>NUCLEOTIDE SEQUENCE [LARGE SCALE GENOMIC DNA]</scope>
    <source>
        <strain evidence="11">YP-PL-M2</strain>
        <tissue evidence="11">Blood</tissue>
    </source>
</reference>
<keyword evidence="5" id="KW-0862">Zinc</keyword>
<keyword evidence="12" id="KW-1185">Reference proteome</keyword>
<evidence type="ECO:0000256" key="2">
    <source>
        <dbReference type="ARBA" id="ARBA00014050"/>
    </source>
</evidence>
<dbReference type="CDD" id="cd16555">
    <property type="entry name" value="RING-HC_RNF182"/>
    <property type="match status" value="1"/>
</dbReference>
<comment type="subunit">
    <text evidence="1">Interacts with ATP6V0C.</text>
</comment>
<dbReference type="GO" id="GO:0016567">
    <property type="term" value="P:protein ubiquitination"/>
    <property type="evidence" value="ECO:0007669"/>
    <property type="project" value="UniProtKB-UniPathway"/>
</dbReference>
<evidence type="ECO:0000313" key="11">
    <source>
        <dbReference type="EMBL" id="TDH13695.1"/>
    </source>
</evidence>
<sequence>MSLLKGAEPGPEMDTKVQTWAPSLEELECKICFSRYDARSRKPKLLRCRHLVCARCLKKMVNMGESSPCIISCPFCRHETRVPDDEVWLMEDDRYMLAVLSHQDQFKRGEEMLLSPHSLPGGSVDSDFMLISVMALTEDSPSMLSLFRPTGRDLMPANLPVNKFGTWKSCSVPRCLLGALCLVYFSSLPLGIYLLMIGRLCLGVAMVSLVPSTLLLLVLYGFCQCVCTELCTVLREKLAACTHLLP</sequence>
<accession>A0A484DEW8</accession>
<evidence type="ECO:0000256" key="1">
    <source>
        <dbReference type="ARBA" id="ARBA00011482"/>
    </source>
</evidence>
<evidence type="ECO:0000313" key="12">
    <source>
        <dbReference type="Proteomes" id="UP000295070"/>
    </source>
</evidence>
<dbReference type="EMBL" id="SCKG01000004">
    <property type="protein sequence ID" value="TDH13695.1"/>
    <property type="molecule type" value="Genomic_DNA"/>
</dbReference>
<dbReference type="InterPro" id="IPR013083">
    <property type="entry name" value="Znf_RING/FYVE/PHD"/>
</dbReference>
<feature type="transmembrane region" description="Helical" evidence="9">
    <location>
        <begin position="202"/>
        <end position="222"/>
    </location>
</feature>
<feature type="domain" description="RING-type" evidence="10">
    <location>
        <begin position="29"/>
        <end position="77"/>
    </location>
</feature>
<dbReference type="PROSITE" id="PS00518">
    <property type="entry name" value="ZF_RING_1"/>
    <property type="match status" value="1"/>
</dbReference>
<dbReference type="InterPro" id="IPR017907">
    <property type="entry name" value="Znf_RING_CS"/>
</dbReference>
<dbReference type="InterPro" id="IPR047986">
    <property type="entry name" value="RNF182_RING-HC"/>
</dbReference>
<evidence type="ECO:0000259" key="10">
    <source>
        <dbReference type="PROSITE" id="PS50089"/>
    </source>
</evidence>
<comment type="caution">
    <text evidence="11">The sequence shown here is derived from an EMBL/GenBank/DDBJ whole genome shotgun (WGS) entry which is preliminary data.</text>
</comment>
<keyword evidence="3" id="KW-0479">Metal-binding</keyword>
<gene>
    <name evidence="11" type="ORF">EPR50_G00032920</name>
</gene>
<evidence type="ECO:0000256" key="9">
    <source>
        <dbReference type="SAM" id="Phobius"/>
    </source>
</evidence>
<keyword evidence="9" id="KW-0812">Transmembrane</keyword>
<evidence type="ECO:0000256" key="8">
    <source>
        <dbReference type="PROSITE-ProRule" id="PRU00175"/>
    </source>
</evidence>
<dbReference type="PROSITE" id="PS50089">
    <property type="entry name" value="ZF_RING_2"/>
    <property type="match status" value="1"/>
</dbReference>
<keyword evidence="9" id="KW-1133">Transmembrane helix</keyword>
<name>A0A484DEW8_PERFV</name>
<dbReference type="Proteomes" id="UP000295070">
    <property type="component" value="Chromosome 4"/>
</dbReference>
<protein>
    <recommendedName>
        <fullName evidence="2">E3 ubiquitin-protein ligase RNF182</fullName>
    </recommendedName>
    <alternativeName>
        <fullName evidence="7">RING finger protein 182</fullName>
    </alternativeName>
    <alternativeName>
        <fullName evidence="6">RING-type E3 ubiquitin transferase RNF182</fullName>
    </alternativeName>
</protein>
<dbReference type="PANTHER" id="PTHR46675:SF3">
    <property type="entry name" value="E3 UBIQUITIN-PROTEIN LIGASE RNF182"/>
    <property type="match status" value="1"/>
</dbReference>
<dbReference type="SUPFAM" id="SSF57850">
    <property type="entry name" value="RING/U-box"/>
    <property type="match status" value="1"/>
</dbReference>
<dbReference type="Pfam" id="PF14634">
    <property type="entry name" value="zf-RING_5"/>
    <property type="match status" value="1"/>
</dbReference>
<dbReference type="AlphaFoldDB" id="A0A484DEW8"/>
<dbReference type="Gene3D" id="3.30.40.10">
    <property type="entry name" value="Zinc/RING finger domain, C3HC4 (zinc finger)"/>
    <property type="match status" value="1"/>
</dbReference>
<dbReference type="InterPro" id="IPR001841">
    <property type="entry name" value="Znf_RING"/>
</dbReference>
<dbReference type="UniPathway" id="UPA00143"/>
<dbReference type="InterPro" id="IPR042285">
    <property type="entry name" value="RNF182"/>
</dbReference>
<dbReference type="STRING" id="8167.A0A484DEW8"/>
<keyword evidence="9" id="KW-0472">Membrane</keyword>
<evidence type="ECO:0000256" key="7">
    <source>
        <dbReference type="ARBA" id="ARBA00031239"/>
    </source>
</evidence>
<evidence type="ECO:0000256" key="5">
    <source>
        <dbReference type="ARBA" id="ARBA00022833"/>
    </source>
</evidence>
<evidence type="ECO:0000256" key="3">
    <source>
        <dbReference type="ARBA" id="ARBA00022723"/>
    </source>
</evidence>
<dbReference type="GO" id="GO:0008270">
    <property type="term" value="F:zinc ion binding"/>
    <property type="evidence" value="ECO:0007669"/>
    <property type="project" value="UniProtKB-KW"/>
</dbReference>